<keyword evidence="4" id="KW-0677">Repeat</keyword>
<keyword evidence="2" id="KW-0963">Cytoplasm</keyword>
<evidence type="ECO:0000256" key="16">
    <source>
        <dbReference type="ARBA" id="ARBA00042156"/>
    </source>
</evidence>
<dbReference type="GO" id="GO:0016887">
    <property type="term" value="F:ATP hydrolysis activity"/>
    <property type="evidence" value="ECO:0007669"/>
    <property type="project" value="InterPro"/>
</dbReference>
<dbReference type="GO" id="GO:0005524">
    <property type="term" value="F:ATP binding"/>
    <property type="evidence" value="ECO:0007669"/>
    <property type="project" value="UniProtKB-KW"/>
</dbReference>
<keyword evidence="12" id="KW-0238">DNA-binding</keyword>
<evidence type="ECO:0000256" key="13">
    <source>
        <dbReference type="ARBA" id="ARBA00023204"/>
    </source>
</evidence>
<evidence type="ECO:0000256" key="8">
    <source>
        <dbReference type="ARBA" id="ARBA00022771"/>
    </source>
</evidence>
<dbReference type="Proteomes" id="UP000272400">
    <property type="component" value="Unassembled WGS sequence"/>
</dbReference>
<organism evidence="18 19">
    <name type="scientific">Actinocorallia herbida</name>
    <dbReference type="NCBI Taxonomy" id="58109"/>
    <lineage>
        <taxon>Bacteria</taxon>
        <taxon>Bacillati</taxon>
        <taxon>Actinomycetota</taxon>
        <taxon>Actinomycetes</taxon>
        <taxon>Streptosporangiales</taxon>
        <taxon>Thermomonosporaceae</taxon>
        <taxon>Actinocorallia</taxon>
    </lineage>
</organism>
<protein>
    <recommendedName>
        <fullName evidence="15">UvrABC system protein A</fullName>
    </recommendedName>
    <alternativeName>
        <fullName evidence="16">Excinuclease ABC subunit A</fullName>
    </alternativeName>
</protein>
<dbReference type="GO" id="GO:0006281">
    <property type="term" value="P:DNA repair"/>
    <property type="evidence" value="ECO:0007669"/>
    <property type="project" value="UniProtKB-KW"/>
</dbReference>
<evidence type="ECO:0000256" key="12">
    <source>
        <dbReference type="ARBA" id="ARBA00023125"/>
    </source>
</evidence>
<dbReference type="InterPro" id="IPR041552">
    <property type="entry name" value="UvrA_DNA-bd"/>
</dbReference>
<keyword evidence="10" id="KW-0067">ATP-binding</keyword>
<keyword evidence="8" id="KW-0863">Zinc-finger</keyword>
<evidence type="ECO:0000256" key="14">
    <source>
        <dbReference type="ARBA" id="ARBA00038000"/>
    </source>
</evidence>
<dbReference type="EMBL" id="RJKE01000001">
    <property type="protein sequence ID" value="ROO90545.1"/>
    <property type="molecule type" value="Genomic_DNA"/>
</dbReference>
<comment type="caution">
    <text evidence="18">The sequence shown here is derived from an EMBL/GenBank/DDBJ whole genome shotgun (WGS) entry which is preliminary data.</text>
</comment>
<keyword evidence="19" id="KW-1185">Reference proteome</keyword>
<proteinExistence type="inferred from homology"/>
<evidence type="ECO:0000256" key="3">
    <source>
        <dbReference type="ARBA" id="ARBA00022723"/>
    </source>
</evidence>
<feature type="domain" description="ABC transporter" evidence="17">
    <location>
        <begin position="488"/>
        <end position="820"/>
    </location>
</feature>
<evidence type="ECO:0000256" key="2">
    <source>
        <dbReference type="ARBA" id="ARBA00022490"/>
    </source>
</evidence>
<dbReference type="OrthoDB" id="9809851at2"/>
<dbReference type="Pfam" id="PF17755">
    <property type="entry name" value="UvrA_DNA-bind"/>
    <property type="match status" value="1"/>
</dbReference>
<comment type="subcellular location">
    <subcellularLocation>
        <location evidence="1">Cytoplasm</location>
    </subcellularLocation>
</comment>
<dbReference type="InterPro" id="IPR027417">
    <property type="entry name" value="P-loop_NTPase"/>
</dbReference>
<reference evidence="18 19" key="1">
    <citation type="submission" date="2018-11" db="EMBL/GenBank/DDBJ databases">
        <title>Sequencing the genomes of 1000 actinobacteria strains.</title>
        <authorList>
            <person name="Klenk H.-P."/>
        </authorList>
    </citation>
    <scope>NUCLEOTIDE SEQUENCE [LARGE SCALE GENOMIC DNA]</scope>
    <source>
        <strain evidence="18 19">DSM 44254</strain>
    </source>
</reference>
<evidence type="ECO:0000256" key="4">
    <source>
        <dbReference type="ARBA" id="ARBA00022737"/>
    </source>
</evidence>
<keyword evidence="7" id="KW-0228">DNA excision</keyword>
<evidence type="ECO:0000256" key="5">
    <source>
        <dbReference type="ARBA" id="ARBA00022741"/>
    </source>
</evidence>
<keyword evidence="5" id="KW-0547">Nucleotide-binding</keyword>
<dbReference type="GO" id="GO:0003677">
    <property type="term" value="F:DNA binding"/>
    <property type="evidence" value="ECO:0007669"/>
    <property type="project" value="UniProtKB-KW"/>
</dbReference>
<keyword evidence="9" id="KW-0862">Zinc</keyword>
<keyword evidence="3" id="KW-0479">Metal-binding</keyword>
<dbReference type="PANTHER" id="PTHR43152">
    <property type="entry name" value="UVRABC SYSTEM PROTEIN A"/>
    <property type="match status" value="1"/>
</dbReference>
<dbReference type="GO" id="GO:0005737">
    <property type="term" value="C:cytoplasm"/>
    <property type="evidence" value="ECO:0007669"/>
    <property type="project" value="UniProtKB-SubCell"/>
</dbReference>
<keyword evidence="6" id="KW-0227">DNA damage</keyword>
<dbReference type="PANTHER" id="PTHR43152:SF3">
    <property type="entry name" value="UVRABC SYSTEM PROTEIN A"/>
    <property type="match status" value="1"/>
</dbReference>
<accession>A0A3N1DAI4</accession>
<dbReference type="GO" id="GO:0004518">
    <property type="term" value="F:nuclease activity"/>
    <property type="evidence" value="ECO:0007669"/>
    <property type="project" value="UniProtKB-KW"/>
</dbReference>
<evidence type="ECO:0000256" key="15">
    <source>
        <dbReference type="ARBA" id="ARBA00039316"/>
    </source>
</evidence>
<evidence type="ECO:0000256" key="11">
    <source>
        <dbReference type="ARBA" id="ARBA00022881"/>
    </source>
</evidence>
<name>A0A3N1DAI4_9ACTN</name>
<evidence type="ECO:0000256" key="10">
    <source>
        <dbReference type="ARBA" id="ARBA00022840"/>
    </source>
</evidence>
<evidence type="ECO:0000256" key="6">
    <source>
        <dbReference type="ARBA" id="ARBA00022763"/>
    </source>
</evidence>
<keyword evidence="13" id="KW-0234">DNA repair</keyword>
<evidence type="ECO:0000256" key="7">
    <source>
        <dbReference type="ARBA" id="ARBA00022769"/>
    </source>
</evidence>
<gene>
    <name evidence="18" type="ORF">EDD29_8276</name>
</gene>
<keyword evidence="11" id="KW-0267">Excision nuclease</keyword>
<feature type="domain" description="ABC transporter" evidence="17">
    <location>
        <begin position="222"/>
        <end position="475"/>
    </location>
</feature>
<dbReference type="GO" id="GO:0008270">
    <property type="term" value="F:zinc ion binding"/>
    <property type="evidence" value="ECO:0007669"/>
    <property type="project" value="UniProtKB-KW"/>
</dbReference>
<dbReference type="AlphaFoldDB" id="A0A3N1DAI4"/>
<evidence type="ECO:0000259" key="17">
    <source>
        <dbReference type="PROSITE" id="PS50893"/>
    </source>
</evidence>
<evidence type="ECO:0000313" key="19">
    <source>
        <dbReference type="Proteomes" id="UP000272400"/>
    </source>
</evidence>
<dbReference type="InterPro" id="IPR017871">
    <property type="entry name" value="ABC_transporter-like_CS"/>
</dbReference>
<evidence type="ECO:0000313" key="18">
    <source>
        <dbReference type="EMBL" id="ROO90545.1"/>
    </source>
</evidence>
<dbReference type="InterPro" id="IPR003439">
    <property type="entry name" value="ABC_transporter-like_ATP-bd"/>
</dbReference>
<dbReference type="Gene3D" id="3.40.50.300">
    <property type="entry name" value="P-loop containing nucleotide triphosphate hydrolases"/>
    <property type="match status" value="2"/>
</dbReference>
<dbReference type="SUPFAM" id="SSF52540">
    <property type="entry name" value="P-loop containing nucleoside triphosphate hydrolases"/>
    <property type="match status" value="2"/>
</dbReference>
<dbReference type="Gene3D" id="1.10.8.280">
    <property type="entry name" value="ABC transporter ATPase domain-like"/>
    <property type="match status" value="1"/>
</dbReference>
<dbReference type="Gene3D" id="1.20.1580.10">
    <property type="entry name" value="ABC transporter ATPase like domain"/>
    <property type="match status" value="2"/>
</dbReference>
<evidence type="ECO:0000256" key="1">
    <source>
        <dbReference type="ARBA" id="ARBA00004496"/>
    </source>
</evidence>
<evidence type="ECO:0000256" key="9">
    <source>
        <dbReference type="ARBA" id="ARBA00022833"/>
    </source>
</evidence>
<dbReference type="SMART" id="SM00382">
    <property type="entry name" value="AAA"/>
    <property type="match status" value="2"/>
</dbReference>
<dbReference type="InterPro" id="IPR003593">
    <property type="entry name" value="AAA+_ATPase"/>
</dbReference>
<sequence length="826" mass="87592">MGERGPGAIRVTGARVHNLRSVDVDVPLWRVVGVTGLSGSGKSSLAMGVLYAEGSRRFLDGLSTFTRRRIEQAAKPDVDRVDFLPAALALRQRPPVPGRRSTVGTMSEVLSIVRLMVSRLGAHVCPNGHRNPPSLAAAADEWTSCVECGVRFRLPGAESFAFNSLGACPVCHGMGTRDEVDEDSLVPDPAKTLAEGAVTPWNSAGRSYMPQVAAELGVRIDVPYAELTAAEKEIVLHGPPEQREVTLPSKKGRAFKLNMTFENAVASVAQAGSSGSETTRSRLSRFFTTHVCPACHGTRYRPEALASHLDGRTIAEITALDLERLDAFAADLPGCLPEPVRALASRLAGELRDSVQPLRRLGLDYLSLDRSGDSLSTGERQRVQLARTVRERSTGLLYVLDEPSVGLHPANVAGVRDLVGVLAGNGNSVVVVDHDVDLLRAADHLIEMGPGAGSLGGTVTAQGTPQEVAADPASVTGPFLSGEAEPVVRTRRAEKEDGRLSLTVGELYNLRDIAVHVPLRRLTLVTGVSGSGKTALVLDSLVPALRRRLAGQPLPPHVQDLDAGGITRLVEIDATPIGKNARSTPATYSGVFDPVRQLFAASPDAAERGWKPGHFSYNTRDGQCHRCEGLGELSLDIQYLPDMTIRCPDCDGGRYNPQTLQVRVDDRTIADVLSLTVDEAAEAFSGRPAIAGRLSALHSVGLGYLTLGEPTPTLSGGEAQRLRLAEALRTDQDGALYVFDEPSIGLHPLDVRTLLSALDGLLAAGATVLVIDHDLDLIANADRVVDLGPGAGPHGGRIVAAGTPEEVAADPGSPTGVYLARHLRRG</sequence>
<comment type="similarity">
    <text evidence="14">Belongs to the ABC transporter superfamily. UvrA family.</text>
</comment>
<dbReference type="PROSITE" id="PS00211">
    <property type="entry name" value="ABC_TRANSPORTER_1"/>
    <property type="match status" value="1"/>
</dbReference>
<dbReference type="PROSITE" id="PS50893">
    <property type="entry name" value="ABC_TRANSPORTER_2"/>
    <property type="match status" value="2"/>
</dbReference>